<keyword evidence="5" id="KW-1185">Reference proteome</keyword>
<name>A0A8J4BF56_9CHLO</name>
<dbReference type="GO" id="GO:1990904">
    <property type="term" value="C:ribonucleoprotein complex"/>
    <property type="evidence" value="ECO:0007669"/>
    <property type="project" value="UniProtKB-KW"/>
</dbReference>
<comment type="similarity">
    <text evidence="1">Belongs to the universal ribosomal protein uL10 family.</text>
</comment>
<dbReference type="InterPro" id="IPR043141">
    <property type="entry name" value="Ribosomal_uL10-like_sf"/>
</dbReference>
<dbReference type="GO" id="GO:0005840">
    <property type="term" value="C:ribosome"/>
    <property type="evidence" value="ECO:0007669"/>
    <property type="project" value="UniProtKB-KW"/>
</dbReference>
<keyword evidence="2" id="KW-0689">Ribosomal protein</keyword>
<evidence type="ECO:0008006" key="6">
    <source>
        <dbReference type="Google" id="ProtNLM"/>
    </source>
</evidence>
<evidence type="ECO:0000256" key="2">
    <source>
        <dbReference type="ARBA" id="ARBA00022980"/>
    </source>
</evidence>
<dbReference type="PANTHER" id="PTHR11560">
    <property type="entry name" value="39S RIBOSOMAL PROTEIN L10, MITOCHONDRIAL"/>
    <property type="match status" value="1"/>
</dbReference>
<dbReference type="Proteomes" id="UP000747399">
    <property type="component" value="Unassembled WGS sequence"/>
</dbReference>
<accession>A0A8J4BF56</accession>
<dbReference type="NCBIfam" id="NF000955">
    <property type="entry name" value="PRK00099.1-1"/>
    <property type="match status" value="1"/>
</dbReference>
<evidence type="ECO:0000313" key="5">
    <source>
        <dbReference type="Proteomes" id="UP000747399"/>
    </source>
</evidence>
<sequence>MQTCNMALRGQRSQFAGASCSPKAFTSARVQRASLQVTNAITRQKKEEVVSTLKEKLDKSIIVFGMRFKNLSVPTIQKFRKGLPPNCSVYVAKNTLMKVAISQTQGWEALAEKGCQGENAWVFVNEEEIADAVKHYFKFEDDLFTEAKKQAAKNQEVKPPTEVSCVVMSGKYLTPAELKKCENLPTKAQLYATIARLAKQPAQKLATGIKAVPTKLAIALKKVSELDDDKGKTLAQVVKA</sequence>
<evidence type="ECO:0000313" key="4">
    <source>
        <dbReference type="EMBL" id="GIL59851.1"/>
    </source>
</evidence>
<dbReference type="Pfam" id="PF00466">
    <property type="entry name" value="Ribosomal_L10"/>
    <property type="match status" value="1"/>
</dbReference>
<protein>
    <recommendedName>
        <fullName evidence="6">Plastid/chloroplast ribosomal protein L10</fullName>
    </recommendedName>
</protein>
<dbReference type="CDD" id="cd05797">
    <property type="entry name" value="Ribosomal_L10"/>
    <property type="match status" value="1"/>
</dbReference>
<organism evidence="4 5">
    <name type="scientific">Volvox africanus</name>
    <dbReference type="NCBI Taxonomy" id="51714"/>
    <lineage>
        <taxon>Eukaryota</taxon>
        <taxon>Viridiplantae</taxon>
        <taxon>Chlorophyta</taxon>
        <taxon>core chlorophytes</taxon>
        <taxon>Chlorophyceae</taxon>
        <taxon>CS clade</taxon>
        <taxon>Chlamydomonadales</taxon>
        <taxon>Volvocaceae</taxon>
        <taxon>Volvox</taxon>
    </lineage>
</organism>
<evidence type="ECO:0000256" key="3">
    <source>
        <dbReference type="ARBA" id="ARBA00023274"/>
    </source>
</evidence>
<dbReference type="Gene3D" id="3.30.70.1730">
    <property type="match status" value="1"/>
</dbReference>
<dbReference type="EMBL" id="BNCO01000036">
    <property type="protein sequence ID" value="GIL59851.1"/>
    <property type="molecule type" value="Genomic_DNA"/>
</dbReference>
<comment type="caution">
    <text evidence="4">The sequence shown here is derived from an EMBL/GenBank/DDBJ whole genome shotgun (WGS) entry which is preliminary data.</text>
</comment>
<dbReference type="AlphaFoldDB" id="A0A8J4BF56"/>
<evidence type="ECO:0000256" key="1">
    <source>
        <dbReference type="ARBA" id="ARBA00008889"/>
    </source>
</evidence>
<keyword evidence="3" id="KW-0687">Ribonucleoprotein</keyword>
<dbReference type="InterPro" id="IPR001790">
    <property type="entry name" value="Ribosomal_uL10"/>
</dbReference>
<dbReference type="SUPFAM" id="SSF160369">
    <property type="entry name" value="Ribosomal protein L10-like"/>
    <property type="match status" value="1"/>
</dbReference>
<reference evidence="4" key="1">
    <citation type="journal article" date="2021" name="Proc. Natl. Acad. Sci. U.S.A.">
        <title>Three genomes in the algal genus Volvox reveal the fate of a haploid sex-determining region after a transition to homothallism.</title>
        <authorList>
            <person name="Yamamoto K."/>
            <person name="Hamaji T."/>
            <person name="Kawai-Toyooka H."/>
            <person name="Matsuzaki R."/>
            <person name="Takahashi F."/>
            <person name="Nishimura Y."/>
            <person name="Kawachi M."/>
            <person name="Noguchi H."/>
            <person name="Minakuchi Y."/>
            <person name="Umen J.G."/>
            <person name="Toyoda A."/>
            <person name="Nozaki H."/>
        </authorList>
    </citation>
    <scope>NUCLEOTIDE SEQUENCE</scope>
    <source>
        <strain evidence="4">NIES-3780</strain>
    </source>
</reference>
<proteinExistence type="inferred from homology"/>
<gene>
    <name evidence="4" type="ORF">Vafri_14562</name>
</gene>
<dbReference type="InterPro" id="IPR047865">
    <property type="entry name" value="Ribosomal_uL10_bac_type"/>
</dbReference>